<evidence type="ECO:0000259" key="10">
    <source>
        <dbReference type="Pfam" id="PF21694"/>
    </source>
</evidence>
<dbReference type="PANTHER" id="PTHR34388:SF1">
    <property type="entry name" value="DNA POLYMERASE III SUBUNIT DELTA"/>
    <property type="match status" value="1"/>
</dbReference>
<comment type="similarity">
    <text evidence="7">Belongs to the DNA polymerase HolA subunit family.</text>
</comment>
<dbReference type="AlphaFoldDB" id="A0A9D1GST5"/>
<dbReference type="GO" id="GO:0006261">
    <property type="term" value="P:DNA-templated DNA replication"/>
    <property type="evidence" value="ECO:0007669"/>
    <property type="project" value="TreeGrafter"/>
</dbReference>
<keyword evidence="3 11" id="KW-0808">Transferase</keyword>
<dbReference type="SUPFAM" id="SSF48019">
    <property type="entry name" value="post-AAA+ oligomerization domain-like"/>
    <property type="match status" value="1"/>
</dbReference>
<dbReference type="PANTHER" id="PTHR34388">
    <property type="entry name" value="DNA POLYMERASE III SUBUNIT DELTA"/>
    <property type="match status" value="1"/>
</dbReference>
<proteinExistence type="inferred from homology"/>
<reference evidence="11" key="2">
    <citation type="journal article" date="2021" name="PeerJ">
        <title>Extensive microbial diversity within the chicken gut microbiome revealed by metagenomics and culture.</title>
        <authorList>
            <person name="Gilroy R."/>
            <person name="Ravi A."/>
            <person name="Getino M."/>
            <person name="Pursley I."/>
            <person name="Horton D.L."/>
            <person name="Alikhan N.F."/>
            <person name="Baker D."/>
            <person name="Gharbi K."/>
            <person name="Hall N."/>
            <person name="Watson M."/>
            <person name="Adriaenssens E.M."/>
            <person name="Foster-Nyarko E."/>
            <person name="Jarju S."/>
            <person name="Secka A."/>
            <person name="Antonio M."/>
            <person name="Oren A."/>
            <person name="Chaudhuri R.R."/>
            <person name="La Ragione R."/>
            <person name="Hildebrand F."/>
            <person name="Pallen M.J."/>
        </authorList>
    </citation>
    <scope>NUCLEOTIDE SEQUENCE</scope>
    <source>
        <strain evidence="11">CHK33-4379</strain>
    </source>
</reference>
<dbReference type="Gene3D" id="1.10.8.60">
    <property type="match status" value="1"/>
</dbReference>
<reference evidence="11" key="1">
    <citation type="submission" date="2020-10" db="EMBL/GenBank/DDBJ databases">
        <authorList>
            <person name="Gilroy R."/>
        </authorList>
    </citation>
    <scope>NUCLEOTIDE SEQUENCE</scope>
    <source>
        <strain evidence="11">CHK33-4379</strain>
    </source>
</reference>
<comment type="caution">
    <text evidence="11">The sequence shown here is derived from an EMBL/GenBank/DDBJ whole genome shotgun (WGS) entry which is preliminary data.</text>
</comment>
<dbReference type="InterPro" id="IPR008921">
    <property type="entry name" value="DNA_pol3_clamp-load_cplx_C"/>
</dbReference>
<evidence type="ECO:0000256" key="3">
    <source>
        <dbReference type="ARBA" id="ARBA00022679"/>
    </source>
</evidence>
<dbReference type="GO" id="GO:0003677">
    <property type="term" value="F:DNA binding"/>
    <property type="evidence" value="ECO:0007669"/>
    <property type="project" value="InterPro"/>
</dbReference>
<evidence type="ECO:0000259" key="9">
    <source>
        <dbReference type="Pfam" id="PF06144"/>
    </source>
</evidence>
<evidence type="ECO:0000256" key="8">
    <source>
        <dbReference type="ARBA" id="ARBA00049244"/>
    </source>
</evidence>
<protein>
    <recommendedName>
        <fullName evidence="2">DNA polymerase III subunit delta</fullName>
        <ecNumber evidence="1">2.7.7.7</ecNumber>
    </recommendedName>
</protein>
<gene>
    <name evidence="11" type="primary">holA</name>
    <name evidence="11" type="ORF">IAC39_01635</name>
</gene>
<evidence type="ECO:0000313" key="11">
    <source>
        <dbReference type="EMBL" id="HIT58414.1"/>
    </source>
</evidence>
<evidence type="ECO:0000256" key="1">
    <source>
        <dbReference type="ARBA" id="ARBA00012417"/>
    </source>
</evidence>
<dbReference type="Pfam" id="PF21694">
    <property type="entry name" value="DNA_pol3_delta_C"/>
    <property type="match status" value="1"/>
</dbReference>
<keyword evidence="4 11" id="KW-0548">Nucleotidyltransferase</keyword>
<dbReference type="InterPro" id="IPR048466">
    <property type="entry name" value="DNA_pol3_delta-like_C"/>
</dbReference>
<dbReference type="Proteomes" id="UP000824136">
    <property type="component" value="Unassembled WGS sequence"/>
</dbReference>
<dbReference type="Pfam" id="PF06144">
    <property type="entry name" value="DNA_pol3_delta"/>
    <property type="match status" value="1"/>
</dbReference>
<evidence type="ECO:0000256" key="5">
    <source>
        <dbReference type="ARBA" id="ARBA00022705"/>
    </source>
</evidence>
<name>A0A9D1GST5_9FIRM</name>
<evidence type="ECO:0000256" key="6">
    <source>
        <dbReference type="ARBA" id="ARBA00022932"/>
    </source>
</evidence>
<evidence type="ECO:0000256" key="7">
    <source>
        <dbReference type="ARBA" id="ARBA00034754"/>
    </source>
</evidence>
<keyword evidence="6" id="KW-0239">DNA-directed DNA polymerase</keyword>
<sequence length="349" mass="38986">MAIFSETELVKSIRSGNILPCYMFWGRDSATVGMITSKLVKKLMPDEARDLNYHFFNPESFSLTELGDICESLPIFCDRVVVAVNDLNAELLRQDELKRLMDIISGIDQKTTTVIFYSTGVDLAEGKKSLSPKNKRLAEHISKCGGAVTEFGYKKPNELVKYINQRLGKAGCFMKPENAEYLASILGCSLLMINNECDKLSAYRGSGEIGRQDIELLVFAQADADAYKLSKAIVSGRRAESYDILDILYSRQAEPMSLASVIASAFMDLYRAKTAILSGKSAQEVTDDFLYKNRAFAVTNAFRDCRGMSLEKLRSCIGILSDCDRKMKSSRLDPRVLLEEAIARMLEEI</sequence>
<dbReference type="InterPro" id="IPR027417">
    <property type="entry name" value="P-loop_NTPase"/>
</dbReference>
<dbReference type="GO" id="GO:0009360">
    <property type="term" value="C:DNA polymerase III complex"/>
    <property type="evidence" value="ECO:0007669"/>
    <property type="project" value="InterPro"/>
</dbReference>
<keyword evidence="5" id="KW-0235">DNA replication</keyword>
<dbReference type="EMBL" id="DVLL01000007">
    <property type="protein sequence ID" value="HIT58414.1"/>
    <property type="molecule type" value="Genomic_DNA"/>
</dbReference>
<feature type="domain" description="DNA polymerase III delta subunit-like C-terminal" evidence="10">
    <location>
        <begin position="225"/>
        <end position="344"/>
    </location>
</feature>
<organism evidence="11 12">
    <name type="scientific">Candidatus Faeciplasma pullistercoris</name>
    <dbReference type="NCBI Taxonomy" id="2840800"/>
    <lineage>
        <taxon>Bacteria</taxon>
        <taxon>Bacillati</taxon>
        <taxon>Bacillota</taxon>
        <taxon>Clostridia</taxon>
        <taxon>Eubacteriales</taxon>
        <taxon>Oscillospiraceae</taxon>
        <taxon>Oscillospiraceae incertae sedis</taxon>
        <taxon>Candidatus Faeciplasma</taxon>
    </lineage>
</organism>
<feature type="domain" description="DNA polymerase III delta N-terminal" evidence="9">
    <location>
        <begin position="22"/>
        <end position="128"/>
    </location>
</feature>
<evidence type="ECO:0000256" key="2">
    <source>
        <dbReference type="ARBA" id="ARBA00017703"/>
    </source>
</evidence>
<dbReference type="GO" id="GO:0003887">
    <property type="term" value="F:DNA-directed DNA polymerase activity"/>
    <property type="evidence" value="ECO:0007669"/>
    <property type="project" value="UniProtKB-KW"/>
</dbReference>
<dbReference type="NCBIfam" id="TIGR01128">
    <property type="entry name" value="holA"/>
    <property type="match status" value="1"/>
</dbReference>
<dbReference type="Gene3D" id="1.20.272.10">
    <property type="match status" value="1"/>
</dbReference>
<comment type="catalytic activity">
    <reaction evidence="8">
        <text>DNA(n) + a 2'-deoxyribonucleoside 5'-triphosphate = DNA(n+1) + diphosphate</text>
        <dbReference type="Rhea" id="RHEA:22508"/>
        <dbReference type="Rhea" id="RHEA-COMP:17339"/>
        <dbReference type="Rhea" id="RHEA-COMP:17340"/>
        <dbReference type="ChEBI" id="CHEBI:33019"/>
        <dbReference type="ChEBI" id="CHEBI:61560"/>
        <dbReference type="ChEBI" id="CHEBI:173112"/>
        <dbReference type="EC" id="2.7.7.7"/>
    </reaction>
</comment>
<dbReference type="Gene3D" id="3.40.50.300">
    <property type="entry name" value="P-loop containing nucleotide triphosphate hydrolases"/>
    <property type="match status" value="1"/>
</dbReference>
<accession>A0A9D1GST5</accession>
<dbReference type="SUPFAM" id="SSF52540">
    <property type="entry name" value="P-loop containing nucleoside triphosphate hydrolases"/>
    <property type="match status" value="1"/>
</dbReference>
<dbReference type="InterPro" id="IPR010372">
    <property type="entry name" value="DNA_pol3_delta_N"/>
</dbReference>
<evidence type="ECO:0000313" key="12">
    <source>
        <dbReference type="Proteomes" id="UP000824136"/>
    </source>
</evidence>
<evidence type="ECO:0000256" key="4">
    <source>
        <dbReference type="ARBA" id="ARBA00022695"/>
    </source>
</evidence>
<dbReference type="InterPro" id="IPR005790">
    <property type="entry name" value="DNA_polIII_delta"/>
</dbReference>
<dbReference type="EC" id="2.7.7.7" evidence="1"/>